<proteinExistence type="predicted"/>
<name>A0ABX1S7B0_9PSEU</name>
<protein>
    <recommendedName>
        <fullName evidence="3">DUF7144 domain-containing protein</fullName>
    </recommendedName>
</protein>
<feature type="transmembrane region" description="Helical" evidence="2">
    <location>
        <begin position="31"/>
        <end position="58"/>
    </location>
</feature>
<evidence type="ECO:0000313" key="4">
    <source>
        <dbReference type="EMBL" id="NMH96990.1"/>
    </source>
</evidence>
<feature type="region of interest" description="Disordered" evidence="1">
    <location>
        <begin position="1"/>
        <end position="25"/>
    </location>
</feature>
<sequence length="156" mass="16437">MSETSHAAATGADQVRSGAPPRTTVTEPSAWVGWAVFAAVLMILMGVFHAIAGLVALFNQTYYVVPAANMVVTVSYTGWGWVHLIGGIVIFLAGVALLAGQTWARVVAIVLAGLSAIVNVAFLTAWPVWSVIVIALDVMVIYALTVHGKELKAEAY</sequence>
<dbReference type="InterPro" id="IPR055568">
    <property type="entry name" value="DUF7144"/>
</dbReference>
<evidence type="ECO:0000256" key="1">
    <source>
        <dbReference type="SAM" id="MobiDB-lite"/>
    </source>
</evidence>
<keyword evidence="2" id="KW-0472">Membrane</keyword>
<comment type="caution">
    <text evidence="4">The sequence shown here is derived from an EMBL/GenBank/DDBJ whole genome shotgun (WGS) entry which is preliminary data.</text>
</comment>
<dbReference type="RefSeq" id="WP_169380374.1">
    <property type="nucleotide sequence ID" value="NZ_JAAXLA010000008.1"/>
</dbReference>
<evidence type="ECO:0000313" key="5">
    <source>
        <dbReference type="Proteomes" id="UP000820669"/>
    </source>
</evidence>
<reference evidence="4 5" key="1">
    <citation type="submission" date="2020-04" db="EMBL/GenBank/DDBJ databases">
        <authorList>
            <person name="Klaysubun C."/>
            <person name="Duangmal K."/>
            <person name="Lipun K."/>
        </authorList>
    </citation>
    <scope>NUCLEOTIDE SEQUENCE [LARGE SCALE GENOMIC DNA]</scope>
    <source>
        <strain evidence="4 5">K10HN5</strain>
    </source>
</reference>
<keyword evidence="2" id="KW-1133">Transmembrane helix</keyword>
<feature type="transmembrane region" description="Helical" evidence="2">
    <location>
        <begin position="106"/>
        <end position="122"/>
    </location>
</feature>
<dbReference type="Pfam" id="PF23636">
    <property type="entry name" value="DUF7144"/>
    <property type="match status" value="1"/>
</dbReference>
<evidence type="ECO:0000256" key="2">
    <source>
        <dbReference type="SAM" id="Phobius"/>
    </source>
</evidence>
<keyword evidence="2" id="KW-0812">Transmembrane</keyword>
<feature type="transmembrane region" description="Helical" evidence="2">
    <location>
        <begin position="78"/>
        <end position="99"/>
    </location>
</feature>
<dbReference type="EMBL" id="JAAXLA010000008">
    <property type="protein sequence ID" value="NMH96990.1"/>
    <property type="molecule type" value="Genomic_DNA"/>
</dbReference>
<organism evidence="4 5">
    <name type="scientific">Pseudonocardia acidicola</name>
    <dbReference type="NCBI Taxonomy" id="2724939"/>
    <lineage>
        <taxon>Bacteria</taxon>
        <taxon>Bacillati</taxon>
        <taxon>Actinomycetota</taxon>
        <taxon>Actinomycetes</taxon>
        <taxon>Pseudonocardiales</taxon>
        <taxon>Pseudonocardiaceae</taxon>
        <taxon>Pseudonocardia</taxon>
    </lineage>
</organism>
<gene>
    <name evidence="4" type="ORF">HF526_06610</name>
</gene>
<feature type="domain" description="DUF7144" evidence="3">
    <location>
        <begin position="34"/>
        <end position="148"/>
    </location>
</feature>
<evidence type="ECO:0000259" key="3">
    <source>
        <dbReference type="Pfam" id="PF23636"/>
    </source>
</evidence>
<keyword evidence="5" id="KW-1185">Reference proteome</keyword>
<accession>A0ABX1S7B0</accession>
<dbReference type="Proteomes" id="UP000820669">
    <property type="component" value="Unassembled WGS sequence"/>
</dbReference>